<dbReference type="PANTHER" id="PTHR43233">
    <property type="entry name" value="FAMILY N-ACETYLTRANSFERASE, PUTATIVE (AFU_ORTHOLOGUE AFUA_6G03350)-RELATED"/>
    <property type="match status" value="1"/>
</dbReference>
<dbReference type="PANTHER" id="PTHR43233:SF1">
    <property type="entry name" value="FAMILY N-ACETYLTRANSFERASE, PUTATIVE (AFU_ORTHOLOGUE AFUA_6G03350)-RELATED"/>
    <property type="match status" value="1"/>
</dbReference>
<feature type="domain" description="N-acetyltransferase" evidence="1">
    <location>
        <begin position="5"/>
        <end position="136"/>
    </location>
</feature>
<gene>
    <name evidence="2" type="ORF">Spa11_40350</name>
</gene>
<dbReference type="InterPro" id="IPR000182">
    <property type="entry name" value="GNAT_dom"/>
</dbReference>
<organism evidence="2 3">
    <name type="scientific">Botrimarina mediterranea</name>
    <dbReference type="NCBI Taxonomy" id="2528022"/>
    <lineage>
        <taxon>Bacteria</taxon>
        <taxon>Pseudomonadati</taxon>
        <taxon>Planctomycetota</taxon>
        <taxon>Planctomycetia</taxon>
        <taxon>Pirellulales</taxon>
        <taxon>Lacipirellulaceae</taxon>
        <taxon>Botrimarina</taxon>
    </lineage>
</organism>
<sequence>MSPTLRYSSSEPIDASQFIDVLERSGLAARRPVDSLATIEGMLRGASILVTVWDVEHLVGVSRAISDFSYCTYLSDLAVDVAYQKQGIGKELIRLTHEAAGPKSSLILLAAPAAVDYYPRIGMTQHKSCWTLPRWG</sequence>
<dbReference type="PROSITE" id="PS51186">
    <property type="entry name" value="GNAT"/>
    <property type="match status" value="1"/>
</dbReference>
<keyword evidence="3" id="KW-1185">Reference proteome</keyword>
<dbReference type="InterPro" id="IPR053144">
    <property type="entry name" value="Acetyltransferase_Butenolide"/>
</dbReference>
<dbReference type="AlphaFoldDB" id="A0A518KDD9"/>
<accession>A0A518KDD9</accession>
<proteinExistence type="predicted"/>
<evidence type="ECO:0000259" key="1">
    <source>
        <dbReference type="PROSITE" id="PS51186"/>
    </source>
</evidence>
<name>A0A518KDD9_9BACT</name>
<dbReference type="GO" id="GO:0016747">
    <property type="term" value="F:acyltransferase activity, transferring groups other than amino-acyl groups"/>
    <property type="evidence" value="ECO:0007669"/>
    <property type="project" value="InterPro"/>
</dbReference>
<dbReference type="KEGG" id="bmei:Spa11_40350"/>
<dbReference type="Gene3D" id="3.40.630.30">
    <property type="match status" value="1"/>
</dbReference>
<protein>
    <recommendedName>
        <fullName evidence="1">N-acetyltransferase domain-containing protein</fullName>
    </recommendedName>
</protein>
<evidence type="ECO:0000313" key="2">
    <source>
        <dbReference type="EMBL" id="QDV75812.1"/>
    </source>
</evidence>
<dbReference type="SUPFAM" id="SSF55729">
    <property type="entry name" value="Acyl-CoA N-acyltransferases (Nat)"/>
    <property type="match status" value="1"/>
</dbReference>
<dbReference type="InterPro" id="IPR016181">
    <property type="entry name" value="Acyl_CoA_acyltransferase"/>
</dbReference>
<dbReference type="Pfam" id="PF13673">
    <property type="entry name" value="Acetyltransf_10"/>
    <property type="match status" value="1"/>
</dbReference>
<dbReference type="EMBL" id="CP036349">
    <property type="protein sequence ID" value="QDV75812.1"/>
    <property type="molecule type" value="Genomic_DNA"/>
</dbReference>
<evidence type="ECO:0000313" key="3">
    <source>
        <dbReference type="Proteomes" id="UP000316426"/>
    </source>
</evidence>
<dbReference type="RefSeq" id="WP_145115807.1">
    <property type="nucleotide sequence ID" value="NZ_CP036349.1"/>
</dbReference>
<reference evidence="2 3" key="1">
    <citation type="submission" date="2019-02" db="EMBL/GenBank/DDBJ databases">
        <title>Deep-cultivation of Planctomycetes and their phenomic and genomic characterization uncovers novel biology.</title>
        <authorList>
            <person name="Wiegand S."/>
            <person name="Jogler M."/>
            <person name="Boedeker C."/>
            <person name="Pinto D."/>
            <person name="Vollmers J."/>
            <person name="Rivas-Marin E."/>
            <person name="Kohn T."/>
            <person name="Peeters S.H."/>
            <person name="Heuer A."/>
            <person name="Rast P."/>
            <person name="Oberbeckmann S."/>
            <person name="Bunk B."/>
            <person name="Jeske O."/>
            <person name="Meyerdierks A."/>
            <person name="Storesund J.E."/>
            <person name="Kallscheuer N."/>
            <person name="Luecker S."/>
            <person name="Lage O.M."/>
            <person name="Pohl T."/>
            <person name="Merkel B.J."/>
            <person name="Hornburger P."/>
            <person name="Mueller R.-W."/>
            <person name="Bruemmer F."/>
            <person name="Labrenz M."/>
            <person name="Spormann A.M."/>
            <person name="Op den Camp H."/>
            <person name="Overmann J."/>
            <person name="Amann R."/>
            <person name="Jetten M.S.M."/>
            <person name="Mascher T."/>
            <person name="Medema M.H."/>
            <person name="Devos D.P."/>
            <person name="Kaster A.-K."/>
            <person name="Ovreas L."/>
            <person name="Rohde M."/>
            <person name="Galperin M.Y."/>
            <person name="Jogler C."/>
        </authorList>
    </citation>
    <scope>NUCLEOTIDE SEQUENCE [LARGE SCALE GENOMIC DNA]</scope>
    <source>
        <strain evidence="2 3">Spa11</strain>
    </source>
</reference>
<dbReference type="CDD" id="cd04301">
    <property type="entry name" value="NAT_SF"/>
    <property type="match status" value="1"/>
</dbReference>
<dbReference type="Proteomes" id="UP000316426">
    <property type="component" value="Chromosome"/>
</dbReference>